<dbReference type="InterPro" id="IPR016024">
    <property type="entry name" value="ARM-type_fold"/>
</dbReference>
<gene>
    <name evidence="9" type="primary">CG32164-RA</name>
</gene>
<keyword evidence="6" id="KW-0653">Protein transport</keyword>
<organism evidence="9">
    <name type="scientific">Drosophila melanogaster</name>
    <name type="common">Fruit fly</name>
    <dbReference type="NCBI Taxonomy" id="7227"/>
    <lineage>
        <taxon>Eukaryota</taxon>
        <taxon>Metazoa</taxon>
        <taxon>Ecdysozoa</taxon>
        <taxon>Arthropoda</taxon>
        <taxon>Hexapoda</taxon>
        <taxon>Insecta</taxon>
        <taxon>Pterygota</taxon>
        <taxon>Neoptera</taxon>
        <taxon>Endopterygota</taxon>
        <taxon>Diptera</taxon>
        <taxon>Brachycera</taxon>
        <taxon>Muscomorpha</taxon>
        <taxon>Ephydroidea</taxon>
        <taxon>Drosophilidae</taxon>
        <taxon>Drosophila</taxon>
        <taxon>Sophophora</taxon>
    </lineage>
</organism>
<keyword evidence="4" id="KW-0963">Cytoplasm</keyword>
<keyword evidence="3" id="KW-0813">Transport</keyword>
<dbReference type="GO" id="GO:0031267">
    <property type="term" value="F:small GTPase binding"/>
    <property type="evidence" value="ECO:0007669"/>
    <property type="project" value="InterPro"/>
</dbReference>
<dbReference type="VEuPathDB" id="VectorBase:FBgn0042177"/>
<dbReference type="InterPro" id="IPR011989">
    <property type="entry name" value="ARM-like"/>
</dbReference>
<dbReference type="PANTHER" id="PTHR10527">
    <property type="entry name" value="IMPORTIN BETA"/>
    <property type="match status" value="1"/>
</dbReference>
<evidence type="ECO:0000256" key="6">
    <source>
        <dbReference type="ARBA" id="ARBA00022927"/>
    </source>
</evidence>
<dbReference type="Pfam" id="PF03810">
    <property type="entry name" value="IBN_N"/>
    <property type="match status" value="1"/>
</dbReference>
<evidence type="ECO:0000256" key="2">
    <source>
        <dbReference type="ARBA" id="ARBA00004496"/>
    </source>
</evidence>
<dbReference type="Gene3D" id="1.25.10.10">
    <property type="entry name" value="Leucine-rich Repeat Variant"/>
    <property type="match status" value="1"/>
</dbReference>
<evidence type="ECO:0000256" key="5">
    <source>
        <dbReference type="ARBA" id="ARBA00022737"/>
    </source>
</evidence>
<evidence type="ECO:0000256" key="1">
    <source>
        <dbReference type="ARBA" id="ARBA00004123"/>
    </source>
</evidence>
<dbReference type="SMART" id="SM00913">
    <property type="entry name" value="IBN_N"/>
    <property type="match status" value="1"/>
</dbReference>
<dbReference type="PROSITE" id="PS50166">
    <property type="entry name" value="IMPORTIN_B_NT"/>
    <property type="match status" value="1"/>
</dbReference>
<name>B5RIL6_DROME</name>
<dbReference type="InterPro" id="IPR040122">
    <property type="entry name" value="Importin_beta"/>
</dbReference>
<evidence type="ECO:0000256" key="4">
    <source>
        <dbReference type="ARBA" id="ARBA00022490"/>
    </source>
</evidence>
<dbReference type="InterPro" id="IPR001494">
    <property type="entry name" value="Importin-beta_N"/>
</dbReference>
<dbReference type="Pfam" id="PF25574">
    <property type="entry name" value="TPR_IMB1"/>
    <property type="match status" value="1"/>
</dbReference>
<evidence type="ECO:0000256" key="7">
    <source>
        <dbReference type="ARBA" id="ARBA00023242"/>
    </source>
</evidence>
<dbReference type="AlphaFoldDB" id="B5RIL6"/>
<accession>B5RIL6</accession>
<comment type="subcellular location">
    <subcellularLocation>
        <location evidence="2">Cytoplasm</location>
    </subcellularLocation>
    <subcellularLocation>
        <location evidence="1">Nucleus</location>
    </subcellularLocation>
</comment>
<dbReference type="GO" id="GO:0006606">
    <property type="term" value="P:protein import into nucleus"/>
    <property type="evidence" value="ECO:0007669"/>
    <property type="project" value="InterPro"/>
</dbReference>
<protein>
    <submittedName>
        <fullName evidence="9">FI03275p</fullName>
    </submittedName>
</protein>
<dbReference type="Bgee" id="FBgn0042177">
    <property type="expression patterns" value="Expressed in ovary and 25 other cell types or tissues"/>
</dbReference>
<proteinExistence type="evidence at transcript level"/>
<feature type="non-terminal residue" evidence="9">
    <location>
        <position position="1"/>
    </location>
</feature>
<dbReference type="SUPFAM" id="SSF48371">
    <property type="entry name" value="ARM repeat"/>
    <property type="match status" value="2"/>
</dbReference>
<sequence length="1120" mass="125393">LFREFLPGIPLFNSQFRVTSAVICTGLHWIIRLGANSNSPKMEAAILDIINGILAIDTERIRESTAKMLKAYENPDSLLVLTQIVMSDRPVQERQVAAVLLKRRVKKLRHWQLVPAEHQAAIKSNMLQVLIAVKEKTVKGTVAFIIGSLVRHEEDKQNSWREEILKFIYERCSSPDPIESERGSSIFSSLMDAAPDQFSNHTDTIFPLLAGILVTAEANGNMATPTVHNMLAGTCVLLPFISGHSDAEQIMVKAVPLILKALAAFAEKGNSNEFMGAFDIIDSMAEYVPHLLTGNVKLLLEFCLMIARNKQFDASIRVQVLTFVGSLVRLKKKIIMKQKLLQPTLSVLFEVICQDDLKEDDDYFSSESLNSPSNAAAQTLDLMALHMVPDKFIPPLLDLLEPALQSPEPVLRRSSFICMGVIAEGCSEAIGKKYLEVMLNIIKAGVLDSVMFVRTAAFFALGQFSEFLQPTICKFAPQILPVLFDYLNQLVLELKVGEPDSKHMDRMFYALETFCENLDEDIVPYLPTLMDRLFGVMEPQNSNQMREMALSAIAAVSAAAKENLMPYFPRIMTVLQGCLVKDCPKEMYSQRIQAIDTLAALCRELGKDNIIPLADETMNFCLMMLEDGPDDPEFRRSIYNLMSSLSSVVNESMASVFPKFIDRIMESVISSEDMVPNVSDNAEDDLALVDAPDIEIDLEHTDDEDDQDAYLGENDYIVEKEEAILSLKEFATHTGAAFAPYLQSAFENVYKMIDHPQGDVRMACIDSICSFITALHKLDDAAGLKRACEIAIPKFAHIMRTDDQVAVVLRMLDVLYDVFKYVPAINSQEHAELIFGCIRDIFTNKMACQFNEESGGGDDECSEESENDEMLFENAANLFPMFGLTLQPELFSLYFGRLYHFYIQRLAKVKERDLPEQRAYIYGALADCCKALKGCCATYFDALRPIFIAGSRDSDAKARQNSYFALGEIVFHSEEKSFESYPTILQALSEAIVRESVPAAMDNICGAVARLIVTNPDSVPLGQVLPVWLNHLPLKDDTVENDVIQKAFRVLYLKARPSIEAHLEQILAITIEASYKKQMPDVETTESAVALIKEIRANYPELFSKVSNMNPEVFNYVQAL</sequence>
<dbReference type="ExpressionAtlas" id="B5RIL6">
    <property type="expression patterns" value="baseline"/>
</dbReference>
<keyword evidence="5" id="KW-0677">Repeat</keyword>
<dbReference type="HOGENOM" id="CLU_003794_1_2_1"/>
<evidence type="ECO:0000259" key="8">
    <source>
        <dbReference type="PROSITE" id="PS50166"/>
    </source>
</evidence>
<dbReference type="InterPro" id="IPR057672">
    <property type="entry name" value="TPR_IPO4/5"/>
</dbReference>
<evidence type="ECO:0000256" key="3">
    <source>
        <dbReference type="ARBA" id="ARBA00022448"/>
    </source>
</evidence>
<dbReference type="InterPro" id="IPR058584">
    <property type="entry name" value="IMB1_TNPO1-like_TPR"/>
</dbReference>
<dbReference type="OrthoDB" id="7862313at2759"/>
<dbReference type="Pfam" id="PF25780">
    <property type="entry name" value="TPR_IPO5"/>
    <property type="match status" value="1"/>
</dbReference>
<evidence type="ECO:0000313" key="9">
    <source>
        <dbReference type="EMBL" id="ACH92205.1"/>
    </source>
</evidence>
<reference evidence="9" key="1">
    <citation type="submission" date="2008-09" db="EMBL/GenBank/DDBJ databases">
        <authorList>
            <person name="Carlson J."/>
            <person name="Booth B."/>
            <person name="Frise E."/>
            <person name="Park S."/>
            <person name="Wan K."/>
            <person name="Yu C."/>
            <person name="Celniker S."/>
        </authorList>
    </citation>
    <scope>NUCLEOTIDE SEQUENCE</scope>
</reference>
<keyword evidence="7" id="KW-0539">Nucleus</keyword>
<dbReference type="EMBL" id="BT044140">
    <property type="protein sequence ID" value="ACH92205.1"/>
    <property type="molecule type" value="mRNA"/>
</dbReference>
<feature type="domain" description="Importin N-terminal" evidence="8">
    <location>
        <begin position="64"/>
        <end position="132"/>
    </location>
</feature>
<dbReference type="GO" id="GO:0005737">
    <property type="term" value="C:cytoplasm"/>
    <property type="evidence" value="ECO:0007669"/>
    <property type="project" value="UniProtKB-SubCell"/>
</dbReference>